<accession>A0A942E4X6</accession>
<reference evidence="2" key="1">
    <citation type="submission" date="2021-04" db="EMBL/GenBank/DDBJ databases">
        <title>Pseudaminobacter soli sp. nov., isolated from paddy soil contaminated by heavy metals.</title>
        <authorList>
            <person name="Zhang K."/>
        </authorList>
    </citation>
    <scope>NUCLEOTIDE SEQUENCE</scope>
    <source>
        <strain evidence="2">19-2017</strain>
    </source>
</reference>
<keyword evidence="3" id="KW-1185">Reference proteome</keyword>
<name>A0A942E4X6_9HYPH</name>
<sequence length="197" mass="21300">MDKLDQLNSDMAAMMRLALDDAYEAGFAAGKESARAELLTKLNAVLSSDEPVSASFTPSSTDVRNAEVATDNGSVEVDRAAPGTVKPAVLKLIQDNPRGLTRRQIIEMTGFKHNSVRGTLWQLNTQEDAVVNYDGKWYPKGSPHIAEARDKSARYQMAIAGIRDEPPDAFATDGSKPGSTGGSYPPENHSNPAQHER</sequence>
<protein>
    <submittedName>
        <fullName evidence="2">Uncharacterized protein</fullName>
    </submittedName>
</protein>
<feature type="region of interest" description="Disordered" evidence="1">
    <location>
        <begin position="162"/>
        <end position="197"/>
    </location>
</feature>
<comment type="caution">
    <text evidence="2">The sequence shown here is derived from an EMBL/GenBank/DDBJ whole genome shotgun (WGS) entry which is preliminary data.</text>
</comment>
<dbReference type="AlphaFoldDB" id="A0A942E4X6"/>
<gene>
    <name evidence="2" type="ORF">KEU06_07910</name>
</gene>
<dbReference type="EMBL" id="JAGWCR010000003">
    <property type="protein sequence ID" value="MBS3648552.1"/>
    <property type="molecule type" value="Genomic_DNA"/>
</dbReference>
<proteinExistence type="predicted"/>
<evidence type="ECO:0000313" key="2">
    <source>
        <dbReference type="EMBL" id="MBS3648552.1"/>
    </source>
</evidence>
<evidence type="ECO:0000256" key="1">
    <source>
        <dbReference type="SAM" id="MobiDB-lite"/>
    </source>
</evidence>
<dbReference type="Proteomes" id="UP000680348">
    <property type="component" value="Unassembled WGS sequence"/>
</dbReference>
<evidence type="ECO:0000313" key="3">
    <source>
        <dbReference type="Proteomes" id="UP000680348"/>
    </source>
</evidence>
<feature type="compositionally biased region" description="Polar residues" evidence="1">
    <location>
        <begin position="188"/>
        <end position="197"/>
    </location>
</feature>
<dbReference type="RefSeq" id="WP_188254096.1">
    <property type="nucleotide sequence ID" value="NZ_JABVCF010000003.1"/>
</dbReference>
<organism evidence="2 3">
    <name type="scientific">Pseudaminobacter soli</name>
    <name type="common">ex Zhang et al. 2022</name>
    <dbReference type="NCBI Taxonomy" id="2831468"/>
    <lineage>
        <taxon>Bacteria</taxon>
        <taxon>Pseudomonadati</taxon>
        <taxon>Pseudomonadota</taxon>
        <taxon>Alphaproteobacteria</taxon>
        <taxon>Hyphomicrobiales</taxon>
        <taxon>Phyllobacteriaceae</taxon>
        <taxon>Pseudaminobacter</taxon>
    </lineage>
</organism>